<organism evidence="1 2">
    <name type="scientific">Euplotes crassus</name>
    <dbReference type="NCBI Taxonomy" id="5936"/>
    <lineage>
        <taxon>Eukaryota</taxon>
        <taxon>Sar</taxon>
        <taxon>Alveolata</taxon>
        <taxon>Ciliophora</taxon>
        <taxon>Intramacronucleata</taxon>
        <taxon>Spirotrichea</taxon>
        <taxon>Hypotrichia</taxon>
        <taxon>Euplotida</taxon>
        <taxon>Euplotidae</taxon>
        <taxon>Moneuplotes</taxon>
    </lineage>
</organism>
<dbReference type="AlphaFoldDB" id="A0AAD1UE69"/>
<protein>
    <submittedName>
        <fullName evidence="1">Uncharacterized protein</fullName>
    </submittedName>
</protein>
<name>A0AAD1UE69_EUPCR</name>
<dbReference type="EMBL" id="CAMPGE010006700">
    <property type="protein sequence ID" value="CAI2365579.1"/>
    <property type="molecule type" value="Genomic_DNA"/>
</dbReference>
<comment type="caution">
    <text evidence="1">The sequence shown here is derived from an EMBL/GenBank/DDBJ whole genome shotgun (WGS) entry which is preliminary data.</text>
</comment>
<reference evidence="1" key="1">
    <citation type="submission" date="2023-07" db="EMBL/GenBank/DDBJ databases">
        <authorList>
            <consortium name="AG Swart"/>
            <person name="Singh M."/>
            <person name="Singh A."/>
            <person name="Seah K."/>
            <person name="Emmerich C."/>
        </authorList>
    </citation>
    <scope>NUCLEOTIDE SEQUENCE</scope>
    <source>
        <strain evidence="1">DP1</strain>
    </source>
</reference>
<gene>
    <name evidence="1" type="ORF">ECRASSUSDP1_LOCUS6896</name>
</gene>
<evidence type="ECO:0000313" key="2">
    <source>
        <dbReference type="Proteomes" id="UP001295684"/>
    </source>
</evidence>
<proteinExistence type="predicted"/>
<keyword evidence="2" id="KW-1185">Reference proteome</keyword>
<sequence length="402" mass="46586">MFKSTTTRESASKIYKLPPSIQKISGASTEDPKNIPSMYHYNPSYKMVDSKIKGGVKYKLNLSVNKVLQKKKEILLNHTTNLKKKLAIKDTRTNYINSIVTKFKKCKKNYAEEEQRNQAKKNFARRNSILLVNGSDSEPMRANSLSKVNIHRNSGIKENAKADMDLQRMNSLSGLVSSYRAATEVSHKPISRKLLSNKSRVDEDIVRWCFRKVNCSFDEELNPYDLKMKLFKPSEESISTRQRCKSVTPFDKQSNRLPLRADMDCNEKRFEVNTSNINVLSSGRKSPSPNFNKYTSRKDIIEPPINMHTYDANYEYSKRSLGKVPDFKRYISRPSQEKEILCQEAYKPLDEIFSSLKKKDKTVPFKHQRPRDDLMYKHENISRQGRKSILDGASLRARKINF</sequence>
<accession>A0AAD1UE69</accession>
<evidence type="ECO:0000313" key="1">
    <source>
        <dbReference type="EMBL" id="CAI2365579.1"/>
    </source>
</evidence>
<dbReference type="Proteomes" id="UP001295684">
    <property type="component" value="Unassembled WGS sequence"/>
</dbReference>